<dbReference type="PROSITE" id="PS50968">
    <property type="entry name" value="BIOTINYL_LIPOYL"/>
    <property type="match status" value="1"/>
</dbReference>
<dbReference type="SUPFAM" id="SSF51230">
    <property type="entry name" value="Single hybrid motif"/>
    <property type="match status" value="1"/>
</dbReference>
<dbReference type="FunFam" id="3.90.226.10:FF:000010">
    <property type="entry name" value="acetyl-CoA carboxylase isoform X2"/>
    <property type="match status" value="1"/>
</dbReference>
<dbReference type="SUPFAM" id="SSF51246">
    <property type="entry name" value="Rudiment single hybrid motif"/>
    <property type="match status" value="1"/>
</dbReference>
<dbReference type="InterPro" id="IPR005481">
    <property type="entry name" value="BC-like_N"/>
</dbReference>
<dbReference type="InterPro" id="IPR000089">
    <property type="entry name" value="Biotin_lipoyl"/>
</dbReference>
<dbReference type="Gene3D" id="2.40.50.100">
    <property type="match status" value="1"/>
</dbReference>
<dbReference type="InterPro" id="IPR011053">
    <property type="entry name" value="Single_hybrid_motif"/>
</dbReference>
<keyword evidence="6" id="KW-0276">Fatty acid metabolism</keyword>
<keyword evidence="8" id="KW-0443">Lipid metabolism</keyword>
<dbReference type="InterPro" id="IPR011763">
    <property type="entry name" value="COA_CT_C"/>
</dbReference>
<dbReference type="Gene3D" id="3.90.1770.10">
    <property type="entry name" value="PreATP-grasp domain"/>
    <property type="match status" value="1"/>
</dbReference>
<dbReference type="Gene3D" id="3.30.1490.20">
    <property type="entry name" value="ATP-grasp fold, A domain"/>
    <property type="match status" value="1"/>
</dbReference>
<organism evidence="20">
    <name type="scientific">Amphidinium carterae</name>
    <name type="common">Dinoflagellate</name>
    <dbReference type="NCBI Taxonomy" id="2961"/>
    <lineage>
        <taxon>Eukaryota</taxon>
        <taxon>Sar</taxon>
        <taxon>Alveolata</taxon>
        <taxon>Dinophyceae</taxon>
        <taxon>Amphidiniales</taxon>
        <taxon>Amphidiniaceae</taxon>
        <taxon>Amphidinium</taxon>
    </lineage>
</organism>
<evidence type="ECO:0000256" key="6">
    <source>
        <dbReference type="ARBA" id="ARBA00022832"/>
    </source>
</evidence>
<comment type="cofactor">
    <cofactor evidence="1">
        <name>biotin</name>
        <dbReference type="ChEBI" id="CHEBI:57586"/>
    </cofactor>
</comment>
<feature type="domain" description="CoA carboxyltransferase C-terminal" evidence="19">
    <location>
        <begin position="1701"/>
        <end position="2015"/>
    </location>
</feature>
<accession>A0A1Z2RP41</accession>
<dbReference type="Pfam" id="PF08326">
    <property type="entry name" value="ACC_central"/>
    <property type="match status" value="2"/>
</dbReference>
<evidence type="ECO:0000259" key="16">
    <source>
        <dbReference type="PROSITE" id="PS50975"/>
    </source>
</evidence>
<dbReference type="Pfam" id="PF00289">
    <property type="entry name" value="Biotin_carb_N"/>
    <property type="match status" value="1"/>
</dbReference>
<evidence type="ECO:0000256" key="11">
    <source>
        <dbReference type="ARBA" id="ARBA00023268"/>
    </source>
</evidence>
<proteinExistence type="evidence at transcript level"/>
<dbReference type="Pfam" id="PF02785">
    <property type="entry name" value="Biotin_carb_C"/>
    <property type="match status" value="1"/>
</dbReference>
<evidence type="ECO:0000259" key="18">
    <source>
        <dbReference type="PROSITE" id="PS50980"/>
    </source>
</evidence>
<evidence type="ECO:0000259" key="15">
    <source>
        <dbReference type="PROSITE" id="PS50968"/>
    </source>
</evidence>
<dbReference type="GO" id="GO:2001295">
    <property type="term" value="P:malonyl-CoA biosynthetic process"/>
    <property type="evidence" value="ECO:0007669"/>
    <property type="project" value="UniProtKB-UniPathway"/>
</dbReference>
<dbReference type="InterPro" id="IPR013815">
    <property type="entry name" value="ATP_grasp_subdomain_1"/>
</dbReference>
<dbReference type="InterPro" id="IPR011054">
    <property type="entry name" value="Rudment_hybrid_motif"/>
</dbReference>
<dbReference type="EMBL" id="MF043930">
    <property type="protein sequence ID" value="ASA45566.1"/>
    <property type="molecule type" value="mRNA"/>
</dbReference>
<dbReference type="InterPro" id="IPR049076">
    <property type="entry name" value="ACCA"/>
</dbReference>
<evidence type="ECO:0000256" key="9">
    <source>
        <dbReference type="ARBA" id="ARBA00023160"/>
    </source>
</evidence>
<dbReference type="GO" id="GO:0003989">
    <property type="term" value="F:acetyl-CoA carboxylase activity"/>
    <property type="evidence" value="ECO:0007669"/>
    <property type="project" value="UniProtKB-EC"/>
</dbReference>
<keyword evidence="10" id="KW-0092">Biotin</keyword>
<dbReference type="PROSITE" id="PS00188">
    <property type="entry name" value="BIOTIN"/>
    <property type="match status" value="1"/>
</dbReference>
<dbReference type="CDD" id="cd06850">
    <property type="entry name" value="biotinyl_domain"/>
    <property type="match status" value="1"/>
</dbReference>
<evidence type="ECO:0000259" key="17">
    <source>
        <dbReference type="PROSITE" id="PS50979"/>
    </source>
</evidence>
<sequence length="2079" mass="227911">MTAAAGGGLFATAVAAQRVGARRSQKKSGARRRTNVVQMSVATLEQTSTSTTAEKVLADYVEKYGGNRPLRRILIANNGMAATKAMLSMRQWAYVELGLDRCFEFVAMATPDDLDANAEFIRLADTYVEVPGGKNSNNYANVDLICKVAEEQKVDAVWPGWGHASENPKLPMSLTKMGIAFIGPTSPVMSVLGDKIAANILAQTAGVNSIPWSGDGLEANLTEEGTIPDEIFQKGLINTLEEAKACAERIGYPVMLKASEGGGGKGIRMSANAQELEANYPQVLAEVPGSPVFMMQLCQGARHIEVQIVGDMHGNAVALNGRDCTTQRRFQKIFEEGPPSIVPKATFREMEKAAQRLTQSIGYIGAGTVEYLFNADSGEYYFLELNPRLQVEHPVTEEISGVNMPATQAQVLMGIPLARMPQIRRFYGKSPDDLDSPIDFLEDDYVYPDSHVIAARITAENPDDGFKPTSGAIRRIKFQSSVSCWGYFSIGANGAIHEYADSQFGHIFARGKDREESRKVLQLALRQLDITGDIRNPVEYLVQLLDTKAFTENDITTSWLDGLLKNKSISAQYDFYDIVFYAAVFRAMAAFEAKAETLAADLKKRQFGGLRDMSSWNKTELEITFEGMKYAFQVERAAADRLLISINGTTVDTRVRAQPDGSIFVSVGNSVMKIAGNEEALGLRLQLAGIATVMLPTIYDPSELRSEFNGKVVRYLQGPGETVKEGQAYVELEAMKMIMPLKAAATGKFAQSKQPGSIVSAGELLGELELEDTSNVTKIENFTGDFNLSAVEMGDATTDPEEQVMLALDGYIPTASPAELVQQLFSTVSTSEQPAMTAKLVEKFLAVESDFASLSAEMASPDQVLAEIVAKNVDEPEKAIQACMAHSRLATRSEIILAALRASRRYGATAELVEDISKLAKLPTKKGYDEVVLFARQLAKTIDERPFDERLSALKESMTGSPSTESIVAMSKWSALRAGVDLLSQLLTDESKEVRMVALETYIRRIYRGFAIADMDVTEDDNLMAKFTFQYPGVAGVTRSGTCVVLPEAKDIETFLSSSLPVTTGEGDAPVNSLQVVVGPSVLGDRADRVEFNSTDAAFESEIKAVESMLSAASSALTEAGIRDFCFTIPQAPHFPRYASFLAKSEWKEDVARRDMRPTFPYLLEVSRLAETMNLERITPTVGRNSQVYIGTLKDEKPGSPGTVFVRVICNTPMEVDMVSDDWMVLPESRLLQALDEVERALLNKPANQVSNSQIFLHMMSLVDLPVQEVDECFELFMNKFVSRYGSRLQQLRVDDIVVKIGLGSEATGRTETLRFVASSMTGEYLKTVGLIESHDPVTGQPVKWVEVEQGSERQLTVAADPKIKRKRAMARRAGSTYAPEFLGMLKVGLIEKWTQYLQSVGSSQMPAEIFEAQELVTGADGKLELVERVPGENDIGMLAWRCTLQSPEYPKGRDIVLIANDITHQAGSFGVAEDEFFQKASAYARENGLPRIFISCNSGARVGLVEELKPHIKVAWTDEKDPTKGFEYLYITEETYKEFGDKVVEAHAVDADGEKRYVLDAVIGEGLKSTSGGIGVENLRGSGLIAGETSRAYDEIFTLSYITGRSVGIGAYLNRLGQRTIQMVNGPMILTGFGALNKLLGKTVYTSQDQLGGPQVMVPNGVTHQLVQNDQEGVGAILDWLAYVPKDSCSIPPMIKAADPVDRDVTFTPSKTPYDPRNMLAGQKLPDGTKLTGFFDDGSFKEYLGGWGRSVVVGRAKLGGIPMGVIAVETRNVDRKIPADPANPDSSEVVEPQAGQVWFPDSAFKTATALRDFNRGENLPVMIFANWRGFSGGTRDMYGEVLKFGAQIVDALVEYKHPVFVYIPPGGELRGGSWVVIDPSINPQQMEMYADVESRGGILEPAGIVEVKFRQAQQTELMHRTDDKLQALDAQLEAASDEDEVSEITKKIKAREEKLRPLFTQIAAEFADLHDRTGRMEAVGVIRKGLEWKSSREFFYNRVKRRLHEKDLVAQLMAADANMSYDDALTVVNSWSPSDDDAEVASYLDSLPAASEEIKKAKVDAIKRSIESLTAELEAASA</sequence>
<dbReference type="PANTHER" id="PTHR45728:SF3">
    <property type="entry name" value="ACETYL-COA CARBOXYLASE"/>
    <property type="match status" value="1"/>
</dbReference>
<dbReference type="UniPathway" id="UPA00655">
    <property type="reaction ID" value="UER00711"/>
</dbReference>
<evidence type="ECO:0000256" key="1">
    <source>
        <dbReference type="ARBA" id="ARBA00001953"/>
    </source>
</evidence>
<keyword evidence="7 14" id="KW-0067">ATP-binding</keyword>
<dbReference type="BRENDA" id="6.4.1.2">
    <property type="organism ID" value="7037"/>
</dbReference>
<comment type="pathway">
    <text evidence="2">Lipid metabolism; malonyl-CoA biosynthesis; malonyl-CoA from acetyl-CoA: step 1/1.</text>
</comment>
<dbReference type="SMART" id="SM00878">
    <property type="entry name" value="Biotin_carb_C"/>
    <property type="match status" value="1"/>
</dbReference>
<dbReference type="PROSITE" id="PS00867">
    <property type="entry name" value="CPSASE_2"/>
    <property type="match status" value="1"/>
</dbReference>
<dbReference type="InterPro" id="IPR011762">
    <property type="entry name" value="COA_CT_N"/>
</dbReference>
<dbReference type="SUPFAM" id="SSF52096">
    <property type="entry name" value="ClpP/crotonase"/>
    <property type="match status" value="2"/>
</dbReference>
<dbReference type="Gene3D" id="3.40.50.20">
    <property type="match status" value="1"/>
</dbReference>
<dbReference type="Gene3D" id="2.40.460.10">
    <property type="entry name" value="Biotin dependent carboxylase carboxyltransferase"/>
    <property type="match status" value="1"/>
</dbReference>
<dbReference type="InterPro" id="IPR011761">
    <property type="entry name" value="ATP-grasp"/>
</dbReference>
<evidence type="ECO:0000256" key="5">
    <source>
        <dbReference type="ARBA" id="ARBA00022741"/>
    </source>
</evidence>
<evidence type="ECO:0000256" key="7">
    <source>
        <dbReference type="ARBA" id="ARBA00022840"/>
    </source>
</evidence>
<reference evidence="20" key="1">
    <citation type="journal article" date="2017" name="Mar. Drugs">
        <title>Characterization of Acetyl-CoA Carboxylases in the Basal Dinoflagellate Amphidinium carterae.</title>
        <authorList>
            <person name="Haq S."/>
            <person name="Bachvaroff T.R."/>
            <person name="Place A.R."/>
        </authorList>
    </citation>
    <scope>NUCLEOTIDE SEQUENCE</scope>
    <source>
        <strain evidence="20">CCMP1314</strain>
    </source>
</reference>
<keyword evidence="3" id="KW-0444">Lipid biosynthesis</keyword>
<dbReference type="GO" id="GO:0004075">
    <property type="term" value="F:biotin carboxylase activity"/>
    <property type="evidence" value="ECO:0007669"/>
    <property type="project" value="UniProtKB-EC"/>
</dbReference>
<dbReference type="SUPFAM" id="SSF52440">
    <property type="entry name" value="PreATP-grasp domain"/>
    <property type="match status" value="1"/>
</dbReference>
<dbReference type="Pfam" id="PF21385">
    <property type="entry name" value="ACCA_BT"/>
    <property type="match status" value="1"/>
</dbReference>
<dbReference type="PROSITE" id="PS00866">
    <property type="entry name" value="CPSASE_1"/>
    <property type="match status" value="1"/>
</dbReference>
<dbReference type="EC" id="6.4.1.2" evidence="20"/>
<evidence type="ECO:0000313" key="20">
    <source>
        <dbReference type="EMBL" id="ASA45566.1"/>
    </source>
</evidence>
<name>A0A1Z2RP41_AMPCA</name>
<dbReference type="InterPro" id="IPR005479">
    <property type="entry name" value="CPAse_ATP-bd"/>
</dbReference>
<dbReference type="InterPro" id="IPR001882">
    <property type="entry name" value="Biotin_BS"/>
</dbReference>
<dbReference type="Pfam" id="PF01039">
    <property type="entry name" value="Carboxyl_trans"/>
    <property type="match status" value="1"/>
</dbReference>
<dbReference type="Gene3D" id="3.90.226.10">
    <property type="entry name" value="2-enoyl-CoA Hydratase, Chain A, domain 1"/>
    <property type="match status" value="2"/>
</dbReference>
<evidence type="ECO:0000256" key="3">
    <source>
        <dbReference type="ARBA" id="ARBA00022516"/>
    </source>
</evidence>
<dbReference type="InterPro" id="IPR029045">
    <property type="entry name" value="ClpP/crotonase-like_dom_sf"/>
</dbReference>
<evidence type="ECO:0000256" key="12">
    <source>
        <dbReference type="ARBA" id="ARBA00048065"/>
    </source>
</evidence>
<dbReference type="PROSITE" id="PS50989">
    <property type="entry name" value="COA_CT_CTER"/>
    <property type="match status" value="1"/>
</dbReference>
<dbReference type="FunFam" id="3.30.1490.20:FF:000003">
    <property type="entry name" value="acetyl-CoA carboxylase isoform X1"/>
    <property type="match status" value="1"/>
</dbReference>
<keyword evidence="11" id="KW-0511">Multifunctional enzyme</keyword>
<feature type="domain" description="Lipoyl-binding" evidence="15">
    <location>
        <begin position="695"/>
        <end position="769"/>
    </location>
</feature>
<evidence type="ECO:0000256" key="8">
    <source>
        <dbReference type="ARBA" id="ARBA00023098"/>
    </source>
</evidence>
<protein>
    <submittedName>
        <fullName evidence="20">Acetyl CoA carboxylase 1b</fullName>
        <ecNumber evidence="20">6.4.1.2</ecNumber>
    </submittedName>
</protein>
<dbReference type="Pfam" id="PF00364">
    <property type="entry name" value="Biotin_lipoyl"/>
    <property type="match status" value="1"/>
</dbReference>
<evidence type="ECO:0000256" key="4">
    <source>
        <dbReference type="ARBA" id="ARBA00022598"/>
    </source>
</evidence>
<keyword evidence="9" id="KW-0275">Fatty acid biosynthesis</keyword>
<dbReference type="InterPro" id="IPR005482">
    <property type="entry name" value="Biotin_COase_C"/>
</dbReference>
<dbReference type="PROSITE" id="PS50975">
    <property type="entry name" value="ATP_GRASP"/>
    <property type="match status" value="1"/>
</dbReference>
<dbReference type="GO" id="GO:0046872">
    <property type="term" value="F:metal ion binding"/>
    <property type="evidence" value="ECO:0007669"/>
    <property type="project" value="InterPro"/>
</dbReference>
<dbReference type="InterPro" id="IPR011764">
    <property type="entry name" value="Biotin_carboxylation_dom"/>
</dbReference>
<dbReference type="InterPro" id="IPR034733">
    <property type="entry name" value="AcCoA_carboxyl_beta"/>
</dbReference>
<evidence type="ECO:0000256" key="14">
    <source>
        <dbReference type="PROSITE-ProRule" id="PRU00409"/>
    </source>
</evidence>
<evidence type="ECO:0000256" key="2">
    <source>
        <dbReference type="ARBA" id="ARBA00004956"/>
    </source>
</evidence>
<dbReference type="GO" id="GO:0005524">
    <property type="term" value="F:ATP binding"/>
    <property type="evidence" value="ECO:0007669"/>
    <property type="project" value="UniProtKB-UniRule"/>
</dbReference>
<evidence type="ECO:0000256" key="10">
    <source>
        <dbReference type="ARBA" id="ARBA00023267"/>
    </source>
</evidence>
<dbReference type="FunFam" id="2.40.50.100:FF:000005">
    <property type="entry name" value="Acetyl-CoA carboxylase 1"/>
    <property type="match status" value="1"/>
</dbReference>
<dbReference type="InterPro" id="IPR013537">
    <property type="entry name" value="AcCoA_COase_cen"/>
</dbReference>
<dbReference type="Pfam" id="PF02786">
    <property type="entry name" value="CPSase_L_D2"/>
    <property type="match status" value="1"/>
</dbReference>
<feature type="domain" description="CoA carboxyltransferase N-terminal" evidence="18">
    <location>
        <begin position="1357"/>
        <end position="1697"/>
    </location>
</feature>
<comment type="catalytic activity">
    <reaction evidence="12">
        <text>hydrogencarbonate + acetyl-CoA + ATP = malonyl-CoA + ADP + phosphate + H(+)</text>
        <dbReference type="Rhea" id="RHEA:11308"/>
        <dbReference type="ChEBI" id="CHEBI:15378"/>
        <dbReference type="ChEBI" id="CHEBI:17544"/>
        <dbReference type="ChEBI" id="CHEBI:30616"/>
        <dbReference type="ChEBI" id="CHEBI:43474"/>
        <dbReference type="ChEBI" id="CHEBI:57288"/>
        <dbReference type="ChEBI" id="CHEBI:57384"/>
        <dbReference type="ChEBI" id="CHEBI:456216"/>
        <dbReference type="EC" id="6.4.1.2"/>
    </reaction>
</comment>
<evidence type="ECO:0000256" key="13">
    <source>
        <dbReference type="ARBA" id="ARBA00048600"/>
    </source>
</evidence>
<keyword evidence="4 20" id="KW-0436">Ligase</keyword>
<evidence type="ECO:0000259" key="19">
    <source>
        <dbReference type="PROSITE" id="PS50989"/>
    </source>
</evidence>
<keyword evidence="5 14" id="KW-0547">Nucleotide-binding</keyword>
<dbReference type="SUPFAM" id="SSF56059">
    <property type="entry name" value="Glutathione synthetase ATP-binding domain-like"/>
    <property type="match status" value="1"/>
</dbReference>
<feature type="domain" description="Biotin carboxylation" evidence="17">
    <location>
        <begin position="69"/>
        <end position="565"/>
    </location>
</feature>
<dbReference type="InterPro" id="IPR049074">
    <property type="entry name" value="ACCA_BT"/>
</dbReference>
<dbReference type="InterPro" id="IPR016185">
    <property type="entry name" value="PreATP-grasp_dom_sf"/>
</dbReference>
<dbReference type="PANTHER" id="PTHR45728">
    <property type="entry name" value="ACETYL-COA CARBOXYLASE, ISOFORM A"/>
    <property type="match status" value="1"/>
</dbReference>
<dbReference type="PROSITE" id="PS50980">
    <property type="entry name" value="COA_CT_NTER"/>
    <property type="match status" value="1"/>
</dbReference>
<feature type="domain" description="ATP-grasp" evidence="16">
    <location>
        <begin position="218"/>
        <end position="413"/>
    </location>
</feature>
<comment type="catalytic activity">
    <reaction evidence="13">
        <text>N(6)-biotinyl-L-lysyl-[protein] + hydrogencarbonate + ATP = N(6)-carboxybiotinyl-L-lysyl-[protein] + ADP + phosphate + H(+)</text>
        <dbReference type="Rhea" id="RHEA:13501"/>
        <dbReference type="Rhea" id="RHEA-COMP:10505"/>
        <dbReference type="Rhea" id="RHEA-COMP:10506"/>
        <dbReference type="ChEBI" id="CHEBI:15378"/>
        <dbReference type="ChEBI" id="CHEBI:17544"/>
        <dbReference type="ChEBI" id="CHEBI:30616"/>
        <dbReference type="ChEBI" id="CHEBI:43474"/>
        <dbReference type="ChEBI" id="CHEBI:83144"/>
        <dbReference type="ChEBI" id="CHEBI:83145"/>
        <dbReference type="ChEBI" id="CHEBI:456216"/>
        <dbReference type="EC" id="6.3.4.14"/>
    </reaction>
</comment>
<dbReference type="GO" id="GO:0006633">
    <property type="term" value="P:fatty acid biosynthetic process"/>
    <property type="evidence" value="ECO:0007669"/>
    <property type="project" value="UniProtKB-KW"/>
</dbReference>
<dbReference type="PROSITE" id="PS50979">
    <property type="entry name" value="BC"/>
    <property type="match status" value="1"/>
</dbReference>
<dbReference type="Gene3D" id="3.30.470.20">
    <property type="entry name" value="ATP-grasp fold, B domain"/>
    <property type="match status" value="1"/>
</dbReference>